<sequence>MTFVAISDTHLHNWSQFAIPTESGINSRLLQILKAIEEAACAADYHAPAGVVPTVYHGGDLFHVRGSLTPSVLNAVLDFFKTIHRDYGVRFRMIAGNHDLETKDSCPMGNAAAALNSLPFVEVVSEKTLFEDHKVALLPWRDSMDDLRADLAHVKDAIGASVASKWTAIIHAPVNGVVLGIPDHGFDGKELASYGFGLVLAGHYHNHKKIGTVANSRW</sequence>
<geneLocation type="plasmid" evidence="2">
    <name>pEC404/03-1</name>
</geneLocation>
<dbReference type="EMBL" id="AP014804">
    <property type="protein sequence ID" value="BAU62060.1"/>
    <property type="molecule type" value="Genomic_DNA"/>
</dbReference>
<dbReference type="InterPro" id="IPR029052">
    <property type="entry name" value="Metallo-depent_PP-like"/>
</dbReference>
<dbReference type="InterPro" id="IPR050535">
    <property type="entry name" value="DNA_Repair-Maintenance_Comp"/>
</dbReference>
<dbReference type="SUPFAM" id="SSF56300">
    <property type="entry name" value="Metallo-dependent phosphatases"/>
    <property type="match status" value="1"/>
</dbReference>
<dbReference type="PANTHER" id="PTHR30337">
    <property type="entry name" value="COMPONENT OF ATP-DEPENDENT DSDNA EXONUCLEASE"/>
    <property type="match status" value="1"/>
</dbReference>
<proteinExistence type="predicted"/>
<dbReference type="PANTHER" id="PTHR30337:SF0">
    <property type="entry name" value="NUCLEASE SBCCD SUBUNIT D"/>
    <property type="match status" value="1"/>
</dbReference>
<reference evidence="2" key="1">
    <citation type="journal article" date="2016" name="Int. J. Med. Microbiol.">
        <title>Genetic relatedness and virulence properties of enteropathogenic Escherichia coli strains of serotype O119:H6 expressing localized adherence or localized and aggregative adherence-like patterns on HeLa cells.</title>
        <authorList>
            <person name="Garcia B.G."/>
            <person name="Ooka T."/>
            <person name="Gotoh Y."/>
            <person name="Vieira M.A.M."/>
            <person name="Yamamoto D."/>
            <person name="Ogura Y."/>
            <person name="Girao D.M."/>
            <person name="Sampaio S.C.F."/>
            <person name="Bonfim Melo A."/>
            <person name="Irino K."/>
            <person name="Hayashi T."/>
            <person name="Gomes T.A.T."/>
        </authorList>
    </citation>
    <scope>NUCLEOTIDE SEQUENCE</scope>
    <source>
        <strain evidence="2">EC404/03</strain>
        <plasmid evidence="2">pEC404/03-1</plasmid>
    </source>
</reference>
<dbReference type="AlphaFoldDB" id="A0A140JY83"/>
<keyword evidence="2" id="KW-0614">Plasmid</keyword>
<keyword evidence="2" id="KW-0540">Nuclease</keyword>
<evidence type="ECO:0000259" key="1">
    <source>
        <dbReference type="Pfam" id="PF00149"/>
    </source>
</evidence>
<evidence type="ECO:0000313" key="2">
    <source>
        <dbReference type="EMBL" id="BAU62060.1"/>
    </source>
</evidence>
<dbReference type="InterPro" id="IPR004843">
    <property type="entry name" value="Calcineurin-like_PHP"/>
</dbReference>
<dbReference type="Gene3D" id="3.60.21.10">
    <property type="match status" value="1"/>
</dbReference>
<organism evidence="2">
    <name type="scientific">Escherichia coli O119:H6</name>
    <dbReference type="NCBI Taxonomy" id="397448"/>
    <lineage>
        <taxon>Bacteria</taxon>
        <taxon>Pseudomonadati</taxon>
        <taxon>Pseudomonadota</taxon>
        <taxon>Gammaproteobacteria</taxon>
        <taxon>Enterobacterales</taxon>
        <taxon>Enterobacteriaceae</taxon>
        <taxon>Escherichia</taxon>
    </lineage>
</organism>
<keyword evidence="2" id="KW-0269">Exonuclease</keyword>
<name>A0A140JY83_ECOLX</name>
<gene>
    <name evidence="2" type="ORF">EPECO119H6_pEC404/03-1-056</name>
</gene>
<dbReference type="GO" id="GO:0004527">
    <property type="term" value="F:exonuclease activity"/>
    <property type="evidence" value="ECO:0007669"/>
    <property type="project" value="UniProtKB-KW"/>
</dbReference>
<protein>
    <submittedName>
        <fullName evidence="2">Predicted exonuclease</fullName>
    </submittedName>
</protein>
<dbReference type="Pfam" id="PF00149">
    <property type="entry name" value="Metallophos"/>
    <property type="match status" value="1"/>
</dbReference>
<feature type="domain" description="Calcineurin-like phosphoesterase" evidence="1">
    <location>
        <begin position="1"/>
        <end position="206"/>
    </location>
</feature>
<keyword evidence="2" id="KW-0378">Hydrolase</keyword>
<accession>A0A140JY83</accession>
<dbReference type="RefSeq" id="WP_000144779.1">
    <property type="nucleotide sequence ID" value="NZ_AP014804.1"/>
</dbReference>